<comment type="caution">
    <text evidence="1">The sequence shown here is derived from an EMBL/GenBank/DDBJ whole genome shotgun (WGS) entry which is preliminary data.</text>
</comment>
<gene>
    <name evidence="1" type="ORF">BpHYR1_007770</name>
</gene>
<proteinExistence type="predicted"/>
<sequence length="207" mass="22864">MPICVANFFAKSASPSATVMIDAGIASKTFLARSSFFVISVDIDVINTTAFSSLCTLPEATLAQLIELDEAEVTGLFSIESMRSPSSAISALRALMLSSLSAIHLRYAPSRDLMTATNLQSVPTNLNSFLDSSEWEPVPMEVGKSSKDTKRTTLFDSKKADSFNFAFDFLLLHQYVEEKSKQNKHTMSHYLQVDKMNDVSKMTRLII</sequence>
<name>A0A3M7SYG8_BRAPC</name>
<accession>A0A3M7SYG8</accession>
<protein>
    <submittedName>
        <fullName evidence="1">Uncharacterized protein</fullName>
    </submittedName>
</protein>
<evidence type="ECO:0000313" key="2">
    <source>
        <dbReference type="Proteomes" id="UP000276133"/>
    </source>
</evidence>
<keyword evidence="2" id="KW-1185">Reference proteome</keyword>
<reference evidence="1 2" key="1">
    <citation type="journal article" date="2018" name="Sci. Rep.">
        <title>Genomic signatures of local adaptation to the degree of environmental predictability in rotifers.</title>
        <authorList>
            <person name="Franch-Gras L."/>
            <person name="Hahn C."/>
            <person name="Garcia-Roger E.M."/>
            <person name="Carmona M.J."/>
            <person name="Serra M."/>
            <person name="Gomez A."/>
        </authorList>
    </citation>
    <scope>NUCLEOTIDE SEQUENCE [LARGE SCALE GENOMIC DNA]</scope>
    <source>
        <strain evidence="1">HYR1</strain>
    </source>
</reference>
<dbReference type="EMBL" id="REGN01000597">
    <property type="protein sequence ID" value="RNA40767.1"/>
    <property type="molecule type" value="Genomic_DNA"/>
</dbReference>
<dbReference type="Proteomes" id="UP000276133">
    <property type="component" value="Unassembled WGS sequence"/>
</dbReference>
<dbReference type="AlphaFoldDB" id="A0A3M7SYG8"/>
<organism evidence="1 2">
    <name type="scientific">Brachionus plicatilis</name>
    <name type="common">Marine rotifer</name>
    <name type="synonym">Brachionus muelleri</name>
    <dbReference type="NCBI Taxonomy" id="10195"/>
    <lineage>
        <taxon>Eukaryota</taxon>
        <taxon>Metazoa</taxon>
        <taxon>Spiralia</taxon>
        <taxon>Gnathifera</taxon>
        <taxon>Rotifera</taxon>
        <taxon>Eurotatoria</taxon>
        <taxon>Monogononta</taxon>
        <taxon>Pseudotrocha</taxon>
        <taxon>Ploima</taxon>
        <taxon>Brachionidae</taxon>
        <taxon>Brachionus</taxon>
    </lineage>
</organism>
<evidence type="ECO:0000313" key="1">
    <source>
        <dbReference type="EMBL" id="RNA40767.1"/>
    </source>
</evidence>